<sequence length="265" mass="29373">MKIQFILIVLTLSWVNIEAEAGKFLSEKPNFLNPCSVRGAGFKNCFVNNMDGILNEWRTGVPGLESIGAIDPMDINHISIDGDPQSPMGINLKLDDVKLSGISGARCSEASFITDPLGMSALFDLSKITMKGEYNISGHILEMPLEGNGQAVISVDKIVVELKIRFIRRQEKDNLFLDVERLRLDIHELSGLNLKFDNLFNGNSAQSTAAHKVLNENSSTIFKVFRPSLNGAMGRLMKEYWSKIFAYIPATYAFSDLPSVNARRG</sequence>
<evidence type="ECO:0000256" key="1">
    <source>
        <dbReference type="ARBA" id="ARBA00022729"/>
    </source>
</evidence>
<dbReference type="Gene3D" id="3.15.10.30">
    <property type="entry name" value="Haemolymph juvenile hormone binding protein"/>
    <property type="match status" value="1"/>
</dbReference>
<dbReference type="EnsemblMetazoa" id="SCAU000941-RA">
    <property type="protein sequence ID" value="SCAU000941-PA"/>
    <property type="gene ID" value="SCAU000941"/>
</dbReference>
<feature type="chain" id="PRO_5014271711" evidence="4">
    <location>
        <begin position="22"/>
        <end position="265"/>
    </location>
</feature>
<dbReference type="KEGG" id="scac:106083037"/>
<dbReference type="STRING" id="35570.A0A1I8NPM3"/>
<accession>A0A1I8NPM3</accession>
<keyword evidence="1 4" id="KW-0732">Signal</keyword>
<organism evidence="5 6">
    <name type="scientific">Stomoxys calcitrans</name>
    <name type="common">Stable fly</name>
    <name type="synonym">Conops calcitrans</name>
    <dbReference type="NCBI Taxonomy" id="35570"/>
    <lineage>
        <taxon>Eukaryota</taxon>
        <taxon>Metazoa</taxon>
        <taxon>Ecdysozoa</taxon>
        <taxon>Arthropoda</taxon>
        <taxon>Hexapoda</taxon>
        <taxon>Insecta</taxon>
        <taxon>Pterygota</taxon>
        <taxon>Neoptera</taxon>
        <taxon>Endopterygota</taxon>
        <taxon>Diptera</taxon>
        <taxon>Brachycera</taxon>
        <taxon>Muscomorpha</taxon>
        <taxon>Muscoidea</taxon>
        <taxon>Muscidae</taxon>
        <taxon>Stomoxys</taxon>
    </lineage>
</organism>
<reference evidence="5" key="2">
    <citation type="submission" date="2020-05" db="UniProtKB">
        <authorList>
            <consortium name="EnsemblMetazoa"/>
        </authorList>
    </citation>
    <scope>IDENTIFICATION</scope>
    <source>
        <strain evidence="5">USDA</strain>
    </source>
</reference>
<comment type="similarity">
    <text evidence="3">Belongs to the TO family.</text>
</comment>
<dbReference type="Proteomes" id="UP000095300">
    <property type="component" value="Unassembled WGS sequence"/>
</dbReference>
<gene>
    <name evidence="5" type="primary">106083037</name>
</gene>
<dbReference type="OrthoDB" id="8175281at2759"/>
<dbReference type="EnsemblMetazoa" id="SCAU000941-RB">
    <property type="protein sequence ID" value="SCAU000941-PB"/>
    <property type="gene ID" value="SCAU000941"/>
</dbReference>
<evidence type="ECO:0000256" key="3">
    <source>
        <dbReference type="ARBA" id="ARBA00060902"/>
    </source>
</evidence>
<evidence type="ECO:0000313" key="5">
    <source>
        <dbReference type="EnsemblMetazoa" id="SCAU000941-PB"/>
    </source>
</evidence>
<protein>
    <submittedName>
        <fullName evidence="5">Uncharacterized protein</fullName>
    </submittedName>
</protein>
<evidence type="ECO:0000313" key="6">
    <source>
        <dbReference type="Proteomes" id="UP000095300"/>
    </source>
</evidence>
<reference evidence="6" key="1">
    <citation type="submission" date="2015-05" db="EMBL/GenBank/DDBJ databases">
        <authorList>
            <person name="Wilson R.K."/>
            <person name="Warren W.C."/>
            <person name="Olafson P."/>
        </authorList>
    </citation>
    <scope>NUCLEOTIDE SEQUENCE [LARGE SCALE GENOMIC DNA]</scope>
    <source>
        <strain evidence="6">USDA</strain>
    </source>
</reference>
<feature type="signal peptide" evidence="4">
    <location>
        <begin position="1"/>
        <end position="21"/>
    </location>
</feature>
<dbReference type="GO" id="GO:0005615">
    <property type="term" value="C:extracellular space"/>
    <property type="evidence" value="ECO:0007669"/>
    <property type="project" value="TreeGrafter"/>
</dbReference>
<dbReference type="GO" id="GO:0007623">
    <property type="term" value="P:circadian rhythm"/>
    <property type="evidence" value="ECO:0007669"/>
    <property type="project" value="UniProtKB-ARBA"/>
</dbReference>
<evidence type="ECO:0000256" key="2">
    <source>
        <dbReference type="ARBA" id="ARBA00023108"/>
    </source>
</evidence>
<evidence type="ECO:0000256" key="4">
    <source>
        <dbReference type="SAM" id="SignalP"/>
    </source>
</evidence>
<name>A0A1I8NPM3_STOCA</name>
<dbReference type="PANTHER" id="PTHR11008">
    <property type="entry name" value="PROTEIN TAKEOUT-LIKE PROTEIN"/>
    <property type="match status" value="1"/>
</dbReference>
<dbReference type="FunFam" id="3.15.10.30:FF:000001">
    <property type="entry name" value="Takeout-like protein 1"/>
    <property type="match status" value="1"/>
</dbReference>
<dbReference type="AlphaFoldDB" id="A0A1I8NPM3"/>
<keyword evidence="2" id="KW-0090">Biological rhythms</keyword>
<dbReference type="InterPro" id="IPR038606">
    <property type="entry name" value="To_sf"/>
</dbReference>
<dbReference type="SMART" id="SM00700">
    <property type="entry name" value="JHBP"/>
    <property type="match status" value="1"/>
</dbReference>
<dbReference type="PANTHER" id="PTHR11008:SF25">
    <property type="entry name" value="IP09473P-RELATED"/>
    <property type="match status" value="1"/>
</dbReference>
<proteinExistence type="inferred from homology"/>
<dbReference type="VEuPathDB" id="VectorBase:SCAU000941"/>
<dbReference type="InterPro" id="IPR010562">
    <property type="entry name" value="Haemolymph_juvenile_hormone-bd"/>
</dbReference>
<dbReference type="Pfam" id="PF06585">
    <property type="entry name" value="JHBP"/>
    <property type="match status" value="1"/>
</dbReference>
<keyword evidence="6" id="KW-1185">Reference proteome</keyword>